<keyword evidence="3" id="KW-1185">Reference proteome</keyword>
<comment type="caution">
    <text evidence="2">The sequence shown here is derived from an EMBL/GenBank/DDBJ whole genome shotgun (WGS) entry which is preliminary data.</text>
</comment>
<name>A0ABW1T5S0_9ACTN</name>
<reference evidence="3" key="1">
    <citation type="journal article" date="2019" name="Int. J. Syst. Evol. Microbiol.">
        <title>The Global Catalogue of Microorganisms (GCM) 10K type strain sequencing project: providing services to taxonomists for standard genome sequencing and annotation.</title>
        <authorList>
            <consortium name="The Broad Institute Genomics Platform"/>
            <consortium name="The Broad Institute Genome Sequencing Center for Infectious Disease"/>
            <person name="Wu L."/>
            <person name="Ma J."/>
        </authorList>
    </citation>
    <scope>NUCLEOTIDE SEQUENCE [LARGE SCALE GENOMIC DNA]</scope>
    <source>
        <strain evidence="3">CGMCC 4.7317</strain>
    </source>
</reference>
<dbReference type="Proteomes" id="UP001596138">
    <property type="component" value="Unassembled WGS sequence"/>
</dbReference>
<dbReference type="EMBL" id="JBHSTI010000058">
    <property type="protein sequence ID" value="MFC6239675.1"/>
    <property type="molecule type" value="Genomic_DNA"/>
</dbReference>
<evidence type="ECO:0000259" key="1">
    <source>
        <dbReference type="Pfam" id="PF07811"/>
    </source>
</evidence>
<organism evidence="2 3">
    <name type="scientific">Longivirga aurantiaca</name>
    <dbReference type="NCBI Taxonomy" id="1837743"/>
    <lineage>
        <taxon>Bacteria</taxon>
        <taxon>Bacillati</taxon>
        <taxon>Actinomycetota</taxon>
        <taxon>Actinomycetes</taxon>
        <taxon>Sporichthyales</taxon>
        <taxon>Sporichthyaceae</taxon>
        <taxon>Longivirga</taxon>
    </lineage>
</organism>
<accession>A0ABW1T5S0</accession>
<proteinExistence type="predicted"/>
<protein>
    <submittedName>
        <fullName evidence="2">TadE/TadG family type IV pilus assembly protein</fullName>
    </submittedName>
</protein>
<evidence type="ECO:0000313" key="3">
    <source>
        <dbReference type="Proteomes" id="UP001596138"/>
    </source>
</evidence>
<feature type="domain" description="TadE-like" evidence="1">
    <location>
        <begin position="2"/>
        <end position="40"/>
    </location>
</feature>
<dbReference type="RefSeq" id="WP_386768989.1">
    <property type="nucleotide sequence ID" value="NZ_JBHSTI010000058.1"/>
</dbReference>
<dbReference type="InterPro" id="IPR012495">
    <property type="entry name" value="TadE-like_dom"/>
</dbReference>
<dbReference type="Pfam" id="PF07811">
    <property type="entry name" value="TadE"/>
    <property type="match status" value="1"/>
</dbReference>
<sequence length="120" mass="12159">MSLEIAILAPALLLLVFSIVQGGLWFHARNLAQAAAQEGAAAGAAYNSTTGAAVARARSFLTDHAGDSLTGTSVTAAGTTTAFVRIEVSGRALSVLPGVPGLTVTQDALVPVERFTPDIP</sequence>
<gene>
    <name evidence="2" type="ORF">ACFQGU_17520</name>
</gene>
<evidence type="ECO:0000313" key="2">
    <source>
        <dbReference type="EMBL" id="MFC6239675.1"/>
    </source>
</evidence>